<accession>A0A1T4PP52</accession>
<dbReference type="OrthoDB" id="7942268at2"/>
<keyword evidence="2" id="KW-1185">Reference proteome</keyword>
<dbReference type="EMBL" id="FUWS01000004">
    <property type="protein sequence ID" value="SJZ92987.1"/>
    <property type="molecule type" value="Genomic_DNA"/>
</dbReference>
<proteinExistence type="predicted"/>
<name>A0A1T4PP52_9ACTN</name>
<reference evidence="1 2" key="1">
    <citation type="submission" date="2017-02" db="EMBL/GenBank/DDBJ databases">
        <authorList>
            <person name="Peterson S.W."/>
        </authorList>
    </citation>
    <scope>NUCLEOTIDE SEQUENCE [LARGE SCALE GENOMIC DNA]</scope>
    <source>
        <strain evidence="1 2">DSM 45154</strain>
    </source>
</reference>
<sequence>MTDPDAFPSLGDPGLAGRVVTCLEAAGLPRRKGEDRAGFSADAAPDGVRLEWWPRPELLAVASTEERHRLESEAPSPGRRVRSVMRVALAQILSGAGFVVVELDDADIGTLGHALRVLSGPARGWPPVR</sequence>
<dbReference type="AlphaFoldDB" id="A0A1T4PP52"/>
<organism evidence="1 2">
    <name type="scientific">Marinactinospora thermotolerans DSM 45154</name>
    <dbReference type="NCBI Taxonomy" id="1122192"/>
    <lineage>
        <taxon>Bacteria</taxon>
        <taxon>Bacillati</taxon>
        <taxon>Actinomycetota</taxon>
        <taxon>Actinomycetes</taxon>
        <taxon>Streptosporangiales</taxon>
        <taxon>Nocardiopsidaceae</taxon>
        <taxon>Marinactinospora</taxon>
    </lineage>
</organism>
<evidence type="ECO:0000313" key="2">
    <source>
        <dbReference type="Proteomes" id="UP000190637"/>
    </source>
</evidence>
<dbReference type="RefSeq" id="WP_078761237.1">
    <property type="nucleotide sequence ID" value="NZ_FUWS01000004.1"/>
</dbReference>
<gene>
    <name evidence="1" type="ORF">SAMN02745673_01903</name>
</gene>
<protein>
    <submittedName>
        <fullName evidence="1">Uncharacterized protein</fullName>
    </submittedName>
</protein>
<dbReference type="Proteomes" id="UP000190637">
    <property type="component" value="Unassembled WGS sequence"/>
</dbReference>
<evidence type="ECO:0000313" key="1">
    <source>
        <dbReference type="EMBL" id="SJZ92987.1"/>
    </source>
</evidence>